<name>A0A6L5YAZ6_9BACT</name>
<comment type="caution">
    <text evidence="1">The sequence shown here is derived from an EMBL/GenBank/DDBJ whole genome shotgun (WGS) entry which is preliminary data.</text>
</comment>
<keyword evidence="2" id="KW-1185">Reference proteome</keyword>
<dbReference type="InterPro" id="IPR026002">
    <property type="entry name" value="ATC_hydrolase-like"/>
</dbReference>
<dbReference type="AlphaFoldDB" id="A0A6L5YAZ6"/>
<protein>
    <recommendedName>
        <fullName evidence="3">L-2-amino-thiazoline-4-carboxylic acid hydrolase</fullName>
    </recommendedName>
</protein>
<evidence type="ECO:0008006" key="3">
    <source>
        <dbReference type="Google" id="ProtNLM"/>
    </source>
</evidence>
<evidence type="ECO:0000313" key="2">
    <source>
        <dbReference type="Proteomes" id="UP000473699"/>
    </source>
</evidence>
<sequence>MYTYEQQCMMDLSDNYTVLYSFMGRQLIDAFGLEGERALREGTRRFGRDRAEVTRAKHEALGVKINMKSLFSVDGDLPPDPRFRRELQELNPEERISHTLICPMADIWKAYGEREIGRIYCEEFHPACYNHYAFDCGHTNLGKTLTQEGDEYCSFNVVLRAQNMPEELRSRSFAEYDPGYIDPVVVPSKADGKSGFESLSIKLYYYIFEAAFEAFGGTAGTTVSLALLSMAADGAKRAQNTAEKYNLPFDAKVLNDSYPLSLDTASVANMWERYSAYGARELFEMCFVPAMKAELRKWQSARCSYLAPRI</sequence>
<proteinExistence type="predicted"/>
<gene>
    <name evidence="1" type="ORF">FYJ74_05195</name>
</gene>
<organism evidence="1 2">
    <name type="scientific">Pyramidobacter porci</name>
    <dbReference type="NCBI Taxonomy" id="2605789"/>
    <lineage>
        <taxon>Bacteria</taxon>
        <taxon>Thermotogati</taxon>
        <taxon>Synergistota</taxon>
        <taxon>Synergistia</taxon>
        <taxon>Synergistales</taxon>
        <taxon>Dethiosulfovibrionaceae</taxon>
        <taxon>Pyramidobacter</taxon>
    </lineage>
</organism>
<evidence type="ECO:0000313" key="1">
    <source>
        <dbReference type="EMBL" id="MST55429.1"/>
    </source>
</evidence>
<dbReference type="EMBL" id="VUNH01000004">
    <property type="protein sequence ID" value="MST55429.1"/>
    <property type="molecule type" value="Genomic_DNA"/>
</dbReference>
<reference evidence="1 2" key="1">
    <citation type="submission" date="2019-08" db="EMBL/GenBank/DDBJ databases">
        <title>In-depth cultivation of the pig gut microbiome towards novel bacterial diversity and tailored functional studies.</title>
        <authorList>
            <person name="Wylensek D."/>
            <person name="Hitch T.C.A."/>
            <person name="Clavel T."/>
        </authorList>
    </citation>
    <scope>NUCLEOTIDE SEQUENCE [LARGE SCALE GENOMIC DNA]</scope>
    <source>
        <strain evidence="1 2">SM-530-WT-4B</strain>
    </source>
</reference>
<dbReference type="Pfam" id="PF14196">
    <property type="entry name" value="ATC_hydrolase"/>
    <property type="match status" value="1"/>
</dbReference>
<dbReference type="Proteomes" id="UP000473699">
    <property type="component" value="Unassembled WGS sequence"/>
</dbReference>
<accession>A0A6L5YAZ6</accession>